<feature type="domain" description="Type II/III secretion system secretin-like" evidence="4">
    <location>
        <begin position="134"/>
        <end position="238"/>
    </location>
</feature>
<comment type="caution">
    <text evidence="6">The sequence shown here is derived from an EMBL/GenBank/DDBJ whole genome shotgun (WGS) entry which is preliminary data.</text>
</comment>
<dbReference type="EMBL" id="JBEWZI010000001">
    <property type="protein sequence ID" value="MET7012835.1"/>
    <property type="molecule type" value="Genomic_DNA"/>
</dbReference>
<keyword evidence="7" id="KW-1185">Reference proteome</keyword>
<comment type="similarity">
    <text evidence="2">Belongs to the bacterial secretin family.</text>
</comment>
<accession>A0ABV2TFZ2</accession>
<evidence type="ECO:0000313" key="6">
    <source>
        <dbReference type="EMBL" id="MET7012835.1"/>
    </source>
</evidence>
<organism evidence="6 7">
    <name type="scientific">Uliginosibacterium flavum</name>
    <dbReference type="NCBI Taxonomy" id="1396831"/>
    <lineage>
        <taxon>Bacteria</taxon>
        <taxon>Pseudomonadati</taxon>
        <taxon>Pseudomonadota</taxon>
        <taxon>Betaproteobacteria</taxon>
        <taxon>Rhodocyclales</taxon>
        <taxon>Zoogloeaceae</taxon>
        <taxon>Uliginosibacterium</taxon>
    </lineage>
</organism>
<protein>
    <submittedName>
        <fullName evidence="6">Secretin N-terminal domain-containing protein</fullName>
    </submittedName>
</protein>
<sequence>MRNLLFALVLILLAPLVQAQQRMEIIPLRYRLIEQVMPTLRPLLEPGGSMSAMSGKIIVRASPENIEQIRRALEAIDTRARSLMISVRQGGSAQEEDTRIGADGRVVIRNGDIDVSGRGQAYSRNSQSSGQTLQTIQTVEDGEAYIYLGKSVPLPMTQMVYGPGGAVVSRGTQYVDVGSGFSVRPQLAGDQVVLTIAPQNQRMNGSGAIEGSRLSTTVRGRLGQWMPLGGVSQQSDNRGSGIVDYRSGRSEQTSEYWIKVEAME</sequence>
<dbReference type="Gene3D" id="3.30.1370.120">
    <property type="match status" value="1"/>
</dbReference>
<keyword evidence="1" id="KW-0732">Signal</keyword>
<evidence type="ECO:0000313" key="7">
    <source>
        <dbReference type="Proteomes" id="UP001549691"/>
    </source>
</evidence>
<dbReference type="InterPro" id="IPR004846">
    <property type="entry name" value="T2SS/T3SS_dom"/>
</dbReference>
<evidence type="ECO:0000256" key="2">
    <source>
        <dbReference type="RuleBase" id="RU004003"/>
    </source>
</evidence>
<dbReference type="Proteomes" id="UP001549691">
    <property type="component" value="Unassembled WGS sequence"/>
</dbReference>
<dbReference type="InterPro" id="IPR005644">
    <property type="entry name" value="NolW-like"/>
</dbReference>
<evidence type="ECO:0000256" key="1">
    <source>
        <dbReference type="ARBA" id="ARBA00022729"/>
    </source>
</evidence>
<evidence type="ECO:0000256" key="3">
    <source>
        <dbReference type="RuleBase" id="RU004004"/>
    </source>
</evidence>
<keyword evidence="3" id="KW-0813">Transport</keyword>
<comment type="subcellular location">
    <subcellularLocation>
        <location evidence="3">Cell outer membrane</location>
    </subcellularLocation>
</comment>
<dbReference type="RefSeq" id="WP_354599293.1">
    <property type="nucleotide sequence ID" value="NZ_JBEWZI010000001.1"/>
</dbReference>
<evidence type="ECO:0000259" key="4">
    <source>
        <dbReference type="Pfam" id="PF00263"/>
    </source>
</evidence>
<dbReference type="Pfam" id="PF00263">
    <property type="entry name" value="Secretin"/>
    <property type="match status" value="1"/>
</dbReference>
<proteinExistence type="inferred from homology"/>
<reference evidence="6 7" key="1">
    <citation type="submission" date="2024-07" db="EMBL/GenBank/DDBJ databases">
        <title>Uliginosibacterium flavum JJ3220;KACC:17644.</title>
        <authorList>
            <person name="Kim M.K."/>
        </authorList>
    </citation>
    <scope>NUCLEOTIDE SEQUENCE [LARGE SCALE GENOMIC DNA]</scope>
    <source>
        <strain evidence="6 7">KACC:17644</strain>
    </source>
</reference>
<feature type="domain" description="NolW-like" evidence="5">
    <location>
        <begin position="24"/>
        <end position="81"/>
    </location>
</feature>
<gene>
    <name evidence="6" type="ORF">ABXR19_01455</name>
</gene>
<dbReference type="Pfam" id="PF03958">
    <property type="entry name" value="Secretin_N"/>
    <property type="match status" value="1"/>
</dbReference>
<name>A0ABV2TFZ2_9RHOO</name>
<evidence type="ECO:0000259" key="5">
    <source>
        <dbReference type="Pfam" id="PF03958"/>
    </source>
</evidence>
<dbReference type="InterPro" id="IPR038591">
    <property type="entry name" value="NolW-like_sf"/>
</dbReference>